<sequence length="86" mass="9545">MNAFNTNDQKKKLDSKTITRIASGIAILLLISSLYLIMFNSAILSTGVVGYAVVLLFIVLLVLYVVSLTTGELFADYMIQKRQNRS</sequence>
<proteinExistence type="predicted"/>
<dbReference type="Proteomes" id="UP000285120">
    <property type="component" value="Unassembled WGS sequence"/>
</dbReference>
<evidence type="ECO:0000313" key="2">
    <source>
        <dbReference type="EMBL" id="RKD69592.1"/>
    </source>
</evidence>
<dbReference type="EMBL" id="RAPK01000011">
    <property type="protein sequence ID" value="RKD69592.1"/>
    <property type="molecule type" value="Genomic_DNA"/>
</dbReference>
<reference evidence="2 3" key="1">
    <citation type="submission" date="2018-09" db="EMBL/GenBank/DDBJ databases">
        <title>Genomic Encyclopedia of Archaeal and Bacterial Type Strains, Phase II (KMG-II): from individual species to whole genera.</title>
        <authorList>
            <person name="Goeker M."/>
        </authorList>
    </citation>
    <scope>NUCLEOTIDE SEQUENCE [LARGE SCALE GENOMIC DNA]</scope>
    <source>
        <strain evidence="2 3">DSM 17008</strain>
    </source>
</reference>
<comment type="caution">
    <text evidence="2">The sequence shown here is derived from an EMBL/GenBank/DDBJ whole genome shotgun (WGS) entry which is preliminary data.</text>
</comment>
<dbReference type="RefSeq" id="WP_120194149.1">
    <property type="nucleotide sequence ID" value="NZ_RAPK01000011.1"/>
</dbReference>
<feature type="transmembrane region" description="Helical" evidence="1">
    <location>
        <begin position="49"/>
        <end position="75"/>
    </location>
</feature>
<evidence type="ECO:0000313" key="3">
    <source>
        <dbReference type="Proteomes" id="UP000285120"/>
    </source>
</evidence>
<keyword evidence="3" id="KW-1185">Reference proteome</keyword>
<gene>
    <name evidence="2" type="ORF">ATL39_3013</name>
</gene>
<evidence type="ECO:0000256" key="1">
    <source>
        <dbReference type="SAM" id="Phobius"/>
    </source>
</evidence>
<protein>
    <submittedName>
        <fullName evidence="2">Uncharacterized protein</fullName>
    </submittedName>
</protein>
<accession>A0A419UWS7</accession>
<keyword evidence="1" id="KW-1133">Transmembrane helix</keyword>
<keyword evidence="1" id="KW-0472">Membrane</keyword>
<keyword evidence="1" id="KW-0812">Transmembrane</keyword>
<organism evidence="2 3">
    <name type="scientific">Sinobaca qinghaiensis</name>
    <dbReference type="NCBI Taxonomy" id="342944"/>
    <lineage>
        <taxon>Bacteria</taxon>
        <taxon>Bacillati</taxon>
        <taxon>Bacillota</taxon>
        <taxon>Bacilli</taxon>
        <taxon>Bacillales</taxon>
        <taxon>Sporolactobacillaceae</taxon>
        <taxon>Sinobaca</taxon>
    </lineage>
</organism>
<feature type="transmembrane region" description="Helical" evidence="1">
    <location>
        <begin position="21"/>
        <end position="43"/>
    </location>
</feature>
<dbReference type="AlphaFoldDB" id="A0A419UWS7"/>
<name>A0A419UWS7_9BACL</name>